<dbReference type="STRING" id="999894.TDIS_1408"/>
<evidence type="ECO:0000256" key="6">
    <source>
        <dbReference type="ARBA" id="ARBA00022989"/>
    </source>
</evidence>
<evidence type="ECO:0000256" key="9">
    <source>
        <dbReference type="SAM" id="Phobius"/>
    </source>
</evidence>
<dbReference type="InterPro" id="IPR001851">
    <property type="entry name" value="ABC_transp_permease"/>
</dbReference>
<evidence type="ECO:0000313" key="11">
    <source>
        <dbReference type="Proteomes" id="UP000078390"/>
    </source>
</evidence>
<name>A0A179D452_9BACT</name>
<organism evidence="10 11">
    <name type="scientific">Thermosulfurimonas dismutans</name>
    <dbReference type="NCBI Taxonomy" id="999894"/>
    <lineage>
        <taxon>Bacteria</taxon>
        <taxon>Pseudomonadati</taxon>
        <taxon>Thermodesulfobacteriota</taxon>
        <taxon>Thermodesulfobacteria</taxon>
        <taxon>Thermodesulfobacteriales</taxon>
        <taxon>Thermodesulfobacteriaceae</taxon>
        <taxon>Thermosulfurimonas</taxon>
    </lineage>
</organism>
<evidence type="ECO:0000256" key="2">
    <source>
        <dbReference type="ARBA" id="ARBA00022448"/>
    </source>
</evidence>
<evidence type="ECO:0000256" key="5">
    <source>
        <dbReference type="ARBA" id="ARBA00022970"/>
    </source>
</evidence>
<dbReference type="EMBL" id="LWLG01000010">
    <property type="protein sequence ID" value="OAQ20499.1"/>
    <property type="molecule type" value="Genomic_DNA"/>
</dbReference>
<keyword evidence="3" id="KW-1003">Cell membrane</keyword>
<dbReference type="GO" id="GO:0006865">
    <property type="term" value="P:amino acid transport"/>
    <property type="evidence" value="ECO:0007669"/>
    <property type="project" value="UniProtKB-KW"/>
</dbReference>
<keyword evidence="6 9" id="KW-1133">Transmembrane helix</keyword>
<feature type="transmembrane region" description="Helical" evidence="9">
    <location>
        <begin position="235"/>
        <end position="256"/>
    </location>
</feature>
<comment type="similarity">
    <text evidence="8">Belongs to the binding-protein-dependent transport system permease family. LivHM subfamily.</text>
</comment>
<dbReference type="PANTHER" id="PTHR11795:SF450">
    <property type="entry name" value="ABC TRANSPORTER PERMEASE PROTEIN"/>
    <property type="match status" value="1"/>
</dbReference>
<reference evidence="10 11" key="1">
    <citation type="submission" date="2016-04" db="EMBL/GenBank/DDBJ databases">
        <title>Genome analysis of Thermosulfurimonas dismutans, the first thermophilic sulfur-disproportionating bacterium of the phylum Thermodesulfobacteria.</title>
        <authorList>
            <person name="Mardanov A.V."/>
            <person name="Beletsky A.V."/>
            <person name="Kadnikov V.V."/>
            <person name="Slobodkin A.I."/>
            <person name="Ravin N.V."/>
        </authorList>
    </citation>
    <scope>NUCLEOTIDE SEQUENCE [LARGE SCALE GENOMIC DNA]</scope>
    <source>
        <strain evidence="10 11">S95</strain>
    </source>
</reference>
<accession>A0A179D452</accession>
<feature type="transmembrane region" description="Helical" evidence="9">
    <location>
        <begin position="90"/>
        <end position="112"/>
    </location>
</feature>
<comment type="caution">
    <text evidence="10">The sequence shown here is derived from an EMBL/GenBank/DDBJ whole genome shotgun (WGS) entry which is preliminary data.</text>
</comment>
<evidence type="ECO:0000256" key="4">
    <source>
        <dbReference type="ARBA" id="ARBA00022692"/>
    </source>
</evidence>
<feature type="transmembrane region" description="Helical" evidence="9">
    <location>
        <begin position="61"/>
        <end position="78"/>
    </location>
</feature>
<evidence type="ECO:0000256" key="8">
    <source>
        <dbReference type="ARBA" id="ARBA00037998"/>
    </source>
</evidence>
<keyword evidence="5" id="KW-0029">Amino-acid transport</keyword>
<comment type="subcellular location">
    <subcellularLocation>
        <location evidence="1">Cell membrane</location>
        <topology evidence="1">Multi-pass membrane protein</topology>
    </subcellularLocation>
</comment>
<sequence length="289" mass="30532">MFLQFLFSGLTAGAIYALVALGFCVVENSLRIVNFAQGDFLTLGGFFMTTFLLSLKIPWPLAALCSILAVGLCGYLLERIALRSAKTHDPLTLIFITIGASIFIRGLIKLFWGKNPRIFPPLITGEPIRLLGASLTRESLLILAVGFFCVTILHLFYRVSRSGKALRAVAYSPRAAALIGLPVGFLNSVSFFLAGALGAVAGLLIVPVTGVSFDTGVILGLKGYAASVLGGYGSFPGAIAGGLLLGVMEALVAGFISSGFRDVFAFALLFCVLAIKPSGLFGTHEEERV</sequence>
<keyword evidence="7 9" id="KW-0472">Membrane</keyword>
<dbReference type="Proteomes" id="UP000078390">
    <property type="component" value="Unassembled WGS sequence"/>
</dbReference>
<dbReference type="InterPro" id="IPR052157">
    <property type="entry name" value="BCAA_transport_permease"/>
</dbReference>
<evidence type="ECO:0000256" key="3">
    <source>
        <dbReference type="ARBA" id="ARBA00022475"/>
    </source>
</evidence>
<protein>
    <submittedName>
        <fullName evidence="10">High-affinity branched-chain amino acid transport system permease protein LivH</fullName>
    </submittedName>
</protein>
<dbReference type="GO" id="GO:0022857">
    <property type="term" value="F:transmembrane transporter activity"/>
    <property type="evidence" value="ECO:0007669"/>
    <property type="project" value="InterPro"/>
</dbReference>
<gene>
    <name evidence="10" type="ORF">TDIS_1408</name>
</gene>
<keyword evidence="11" id="KW-1185">Reference proteome</keyword>
<evidence type="ECO:0000313" key="10">
    <source>
        <dbReference type="EMBL" id="OAQ20499.1"/>
    </source>
</evidence>
<dbReference type="Pfam" id="PF02653">
    <property type="entry name" value="BPD_transp_2"/>
    <property type="match status" value="1"/>
</dbReference>
<feature type="transmembrane region" description="Helical" evidence="9">
    <location>
        <begin position="178"/>
        <end position="206"/>
    </location>
</feature>
<dbReference type="AlphaFoldDB" id="A0A179D452"/>
<feature type="transmembrane region" description="Helical" evidence="9">
    <location>
        <begin position="139"/>
        <end position="157"/>
    </location>
</feature>
<evidence type="ECO:0000256" key="1">
    <source>
        <dbReference type="ARBA" id="ARBA00004651"/>
    </source>
</evidence>
<dbReference type="GO" id="GO:0005886">
    <property type="term" value="C:plasma membrane"/>
    <property type="evidence" value="ECO:0007669"/>
    <property type="project" value="UniProtKB-SubCell"/>
</dbReference>
<feature type="transmembrane region" description="Helical" evidence="9">
    <location>
        <begin position="6"/>
        <end position="26"/>
    </location>
</feature>
<feature type="transmembrane region" description="Helical" evidence="9">
    <location>
        <begin position="263"/>
        <end position="282"/>
    </location>
</feature>
<proteinExistence type="inferred from homology"/>
<feature type="transmembrane region" description="Helical" evidence="9">
    <location>
        <begin position="38"/>
        <end position="55"/>
    </location>
</feature>
<dbReference type="PANTHER" id="PTHR11795">
    <property type="entry name" value="BRANCHED-CHAIN AMINO ACID TRANSPORT SYSTEM PERMEASE PROTEIN LIVH"/>
    <property type="match status" value="1"/>
</dbReference>
<keyword evidence="4 9" id="KW-0812">Transmembrane</keyword>
<dbReference type="CDD" id="cd06582">
    <property type="entry name" value="TM_PBP1_LivH_like"/>
    <property type="match status" value="1"/>
</dbReference>
<keyword evidence="2" id="KW-0813">Transport</keyword>
<evidence type="ECO:0000256" key="7">
    <source>
        <dbReference type="ARBA" id="ARBA00023136"/>
    </source>
</evidence>